<reference evidence="2" key="1">
    <citation type="submission" date="2018-05" db="EMBL/GenBank/DDBJ databases">
        <authorList>
            <person name="Lanie J.A."/>
            <person name="Ng W.-L."/>
            <person name="Kazmierczak K.M."/>
            <person name="Andrzejewski T.M."/>
            <person name="Davidsen T.M."/>
            <person name="Wayne K.J."/>
            <person name="Tettelin H."/>
            <person name="Glass J.I."/>
            <person name="Rusch D."/>
            <person name="Podicherti R."/>
            <person name="Tsui H.-C.T."/>
            <person name="Winkler M.E."/>
        </authorList>
    </citation>
    <scope>NUCLEOTIDE SEQUENCE</scope>
</reference>
<dbReference type="AlphaFoldDB" id="A0A383E2I5"/>
<accession>A0A383E2I5</accession>
<evidence type="ECO:0000256" key="1">
    <source>
        <dbReference type="SAM" id="MobiDB-lite"/>
    </source>
</evidence>
<gene>
    <name evidence="2" type="ORF">METZ01_LOCUS503162</name>
</gene>
<name>A0A383E2I5_9ZZZZ</name>
<proteinExistence type="predicted"/>
<organism evidence="2">
    <name type="scientific">marine metagenome</name>
    <dbReference type="NCBI Taxonomy" id="408172"/>
    <lineage>
        <taxon>unclassified sequences</taxon>
        <taxon>metagenomes</taxon>
        <taxon>ecological metagenomes</taxon>
    </lineage>
</organism>
<feature type="compositionally biased region" description="Polar residues" evidence="1">
    <location>
        <begin position="42"/>
        <end position="56"/>
    </location>
</feature>
<sequence length="56" mass="6156">MNASGFLVTARAYWSACRSWWREIIFLNGVSISRTAPPASTRIGNPTTSATLTRPN</sequence>
<dbReference type="EMBL" id="UINC01221819">
    <property type="protein sequence ID" value="SVE50308.1"/>
    <property type="molecule type" value="Genomic_DNA"/>
</dbReference>
<feature type="non-terminal residue" evidence="2">
    <location>
        <position position="56"/>
    </location>
</feature>
<feature type="region of interest" description="Disordered" evidence="1">
    <location>
        <begin position="37"/>
        <end position="56"/>
    </location>
</feature>
<evidence type="ECO:0000313" key="2">
    <source>
        <dbReference type="EMBL" id="SVE50308.1"/>
    </source>
</evidence>
<protein>
    <submittedName>
        <fullName evidence="2">Uncharacterized protein</fullName>
    </submittedName>
</protein>